<dbReference type="InParanoid" id="G0PL21"/>
<name>G0PL21_CAEBE</name>
<sequence length="18" mass="2092">MQSQNWENLLETVKIAST</sequence>
<dbReference type="EMBL" id="GL380976">
    <property type="protein sequence ID" value="EGT33474.1"/>
    <property type="molecule type" value="Genomic_DNA"/>
</dbReference>
<organism evidence="2">
    <name type="scientific">Caenorhabditis brenneri</name>
    <name type="common">Nematode worm</name>
    <dbReference type="NCBI Taxonomy" id="135651"/>
    <lineage>
        <taxon>Eukaryota</taxon>
        <taxon>Metazoa</taxon>
        <taxon>Ecdysozoa</taxon>
        <taxon>Nematoda</taxon>
        <taxon>Chromadorea</taxon>
        <taxon>Rhabditida</taxon>
        <taxon>Rhabditina</taxon>
        <taxon>Rhabditomorpha</taxon>
        <taxon>Rhabditoidea</taxon>
        <taxon>Rhabditidae</taxon>
        <taxon>Peloderinae</taxon>
        <taxon>Caenorhabditis</taxon>
    </lineage>
</organism>
<dbReference type="AlphaFoldDB" id="G0PL21"/>
<keyword evidence="2" id="KW-1185">Reference proteome</keyword>
<gene>
    <name evidence="1" type="ORF">CAEBREN_00717</name>
</gene>
<protein>
    <submittedName>
        <fullName evidence="1">Uncharacterized protein</fullName>
    </submittedName>
</protein>
<evidence type="ECO:0000313" key="2">
    <source>
        <dbReference type="Proteomes" id="UP000008068"/>
    </source>
</evidence>
<evidence type="ECO:0000313" key="1">
    <source>
        <dbReference type="EMBL" id="EGT33474.1"/>
    </source>
</evidence>
<accession>G0PL21</accession>
<dbReference type="Proteomes" id="UP000008068">
    <property type="component" value="Unassembled WGS sequence"/>
</dbReference>
<reference evidence="2" key="1">
    <citation type="submission" date="2011-07" db="EMBL/GenBank/DDBJ databases">
        <authorList>
            <consortium name="Caenorhabditis brenneri Sequencing and Analysis Consortium"/>
            <person name="Wilson R.K."/>
        </authorList>
    </citation>
    <scope>NUCLEOTIDE SEQUENCE [LARGE SCALE GENOMIC DNA]</scope>
    <source>
        <strain evidence="2">PB2801</strain>
    </source>
</reference>
<proteinExistence type="predicted"/>